<protein>
    <submittedName>
        <fullName evidence="1">Uncharacterized protein</fullName>
    </submittedName>
</protein>
<dbReference type="EMBL" id="CP002282">
    <property type="protein sequence ID" value="ADO83765.1"/>
    <property type="molecule type" value="Genomic_DNA"/>
</dbReference>
<keyword evidence="2" id="KW-1185">Reference proteome</keyword>
<keyword evidence="1" id="KW-0614">Plasmid</keyword>
<dbReference type="AlphaFoldDB" id="E3HBF0"/>
<dbReference type="OrthoDB" id="87449at2"/>
<organism evidence="1 2">
    <name type="scientific">Ilyobacter polytropus (strain ATCC 51220 / DSM 2926 / LMG 16218 / CuHBu1)</name>
    <dbReference type="NCBI Taxonomy" id="572544"/>
    <lineage>
        <taxon>Bacteria</taxon>
        <taxon>Fusobacteriati</taxon>
        <taxon>Fusobacteriota</taxon>
        <taxon>Fusobacteriia</taxon>
        <taxon>Fusobacteriales</taxon>
        <taxon>Fusobacteriaceae</taxon>
        <taxon>Ilyobacter</taxon>
    </lineage>
</organism>
<sequence>MKYNDFKDIGLEVVLKVLKKIDDEIRRYRELEDYEGVNTLEKEVLTKYEKLYGAFSTDPGENIKDYNFESIEKYIYEIMKENDLSEDFINSEILKRKKYRGNSGSEAVENLYKYELAELDKKKSILLQEASEILDKELKLETELSEAIQEDEQMEILTKLPEIRSSYNKLSKKIMKLHDKMVTINEKLEKKWPIDIFGTISKDELLKVYKDAIK</sequence>
<evidence type="ECO:0000313" key="2">
    <source>
        <dbReference type="Proteomes" id="UP000006875"/>
    </source>
</evidence>
<dbReference type="Proteomes" id="UP000006875">
    <property type="component" value="Plasmid pILYOP01"/>
</dbReference>
<accession>E3HBF0</accession>
<dbReference type="RefSeq" id="WP_013388427.1">
    <property type="nucleotide sequence ID" value="NC_014633.1"/>
</dbReference>
<proteinExistence type="predicted"/>
<dbReference type="HOGENOM" id="CLU_1259910_0_0_0"/>
<reference evidence="1 2" key="1">
    <citation type="journal article" date="2010" name="Stand. Genomic Sci.">
        <title>Complete genome sequence of Ilyobacter polytropus type strain (CuHbu1).</title>
        <authorList>
            <person name="Sikorski J."/>
            <person name="Chertkov O."/>
            <person name="Lapidus A."/>
            <person name="Nolan M."/>
            <person name="Lucas S."/>
            <person name="Del Rio T.G."/>
            <person name="Tice H."/>
            <person name="Cheng J.F."/>
            <person name="Tapia R."/>
            <person name="Han C."/>
            <person name="Goodwin L."/>
            <person name="Pitluck S."/>
            <person name="Liolios K."/>
            <person name="Ivanova N."/>
            <person name="Mavromatis K."/>
            <person name="Mikhailova N."/>
            <person name="Pati A."/>
            <person name="Chen A."/>
            <person name="Palaniappan K."/>
            <person name="Land M."/>
            <person name="Hauser L."/>
            <person name="Chang Y.J."/>
            <person name="Jeffries C.D."/>
            <person name="Brambilla E."/>
            <person name="Yasawong M."/>
            <person name="Rohde M."/>
            <person name="Pukall R."/>
            <person name="Spring S."/>
            <person name="Goker M."/>
            <person name="Woyke T."/>
            <person name="Bristow J."/>
            <person name="Eisen J.A."/>
            <person name="Markowitz V."/>
            <person name="Hugenholtz P."/>
            <person name="Kyrpides N.C."/>
            <person name="Klenk H.P."/>
        </authorList>
    </citation>
    <scope>NUCLEOTIDE SEQUENCE [LARGE SCALE GENOMIC DNA]</scope>
    <source>
        <strain evidence="2">ATCC 51220 / DSM 2926 / LMG 16218 / CuHBu1</strain>
        <plasmid evidence="2">pILYOP01</plasmid>
    </source>
</reference>
<dbReference type="KEGG" id="ipo:Ilyop_1994"/>
<evidence type="ECO:0000313" key="1">
    <source>
        <dbReference type="EMBL" id="ADO83765.1"/>
    </source>
</evidence>
<geneLocation type="plasmid" evidence="1 2">
    <name>pILYOP01</name>
</geneLocation>
<gene>
    <name evidence="1" type="ordered locus">Ilyop_1994</name>
</gene>
<name>E3HBF0_ILYPC</name>